<proteinExistence type="predicted"/>
<evidence type="ECO:0000313" key="1">
    <source>
        <dbReference type="EMBL" id="GGG83674.1"/>
    </source>
</evidence>
<dbReference type="EMBL" id="BMKU01000001">
    <property type="protein sequence ID" value="GGG83674.1"/>
    <property type="molecule type" value="Genomic_DNA"/>
</dbReference>
<accession>A0ABQ1XAE7</accession>
<evidence type="ECO:0000313" key="2">
    <source>
        <dbReference type="Proteomes" id="UP000596938"/>
    </source>
</evidence>
<protein>
    <submittedName>
        <fullName evidence="1">Uncharacterized protein</fullName>
    </submittedName>
</protein>
<reference evidence="2" key="1">
    <citation type="journal article" date="2019" name="Int. J. Syst. Evol. Microbiol.">
        <title>The Global Catalogue of Microorganisms (GCM) 10K type strain sequencing project: providing services to taxonomists for standard genome sequencing and annotation.</title>
        <authorList>
            <consortium name="The Broad Institute Genomics Platform"/>
            <consortium name="The Broad Institute Genome Sequencing Center for Infectious Disease"/>
            <person name="Wu L."/>
            <person name="Ma J."/>
        </authorList>
    </citation>
    <scope>NUCLEOTIDE SEQUENCE [LARGE SCALE GENOMIC DNA]</scope>
    <source>
        <strain evidence="2">CGMCC 1.1927</strain>
    </source>
</reference>
<gene>
    <name evidence="1" type="ORF">GCM10011577_01400</name>
</gene>
<keyword evidence="2" id="KW-1185">Reference proteome</keyword>
<comment type="caution">
    <text evidence="1">The sequence shown here is derived from an EMBL/GenBank/DDBJ whole genome shotgun (WGS) entry which is preliminary data.</text>
</comment>
<sequence length="55" mass="5799">MGLDDRNDSAGVPGECPGHDWKVHGIYLRSTGGSMSVACKWCGAVQYEPSLSDGT</sequence>
<dbReference type="Proteomes" id="UP000596938">
    <property type="component" value="Unassembled WGS sequence"/>
</dbReference>
<name>A0ABQ1XAE7_9MICC</name>
<organism evidence="1 2">
    <name type="scientific">Pseudarthrobacter polychromogenes</name>
    <dbReference type="NCBI Taxonomy" id="1676"/>
    <lineage>
        <taxon>Bacteria</taxon>
        <taxon>Bacillati</taxon>
        <taxon>Actinomycetota</taxon>
        <taxon>Actinomycetes</taxon>
        <taxon>Micrococcales</taxon>
        <taxon>Micrococcaceae</taxon>
        <taxon>Pseudarthrobacter</taxon>
    </lineage>
</organism>